<proteinExistence type="predicted"/>
<dbReference type="GO" id="GO:0046983">
    <property type="term" value="F:protein dimerization activity"/>
    <property type="evidence" value="ECO:0007669"/>
    <property type="project" value="InterPro"/>
</dbReference>
<dbReference type="InterPro" id="IPR036638">
    <property type="entry name" value="HLH_DNA-bd_sf"/>
</dbReference>
<accession>A0A8J2ZZV3</accession>
<protein>
    <recommendedName>
        <fullName evidence="3">Aspartyl-phosphate phosphatase Spo0E family protein</fullName>
    </recommendedName>
</protein>
<organism evidence="1 2">
    <name type="scientific">Pullulanibacillus pueri</name>
    <dbReference type="NCBI Taxonomy" id="1437324"/>
    <lineage>
        <taxon>Bacteria</taxon>
        <taxon>Bacillati</taxon>
        <taxon>Bacillota</taxon>
        <taxon>Bacilli</taxon>
        <taxon>Bacillales</taxon>
        <taxon>Sporolactobacillaceae</taxon>
        <taxon>Pullulanibacillus</taxon>
    </lineage>
</organism>
<reference evidence="1" key="2">
    <citation type="submission" date="2020-09" db="EMBL/GenBank/DDBJ databases">
        <authorList>
            <person name="Sun Q."/>
            <person name="Zhou Y."/>
        </authorList>
    </citation>
    <scope>NUCLEOTIDE SEQUENCE</scope>
    <source>
        <strain evidence="1">CGMCC 1.12777</strain>
    </source>
</reference>
<dbReference type="Proteomes" id="UP000656813">
    <property type="component" value="Unassembled WGS sequence"/>
</dbReference>
<dbReference type="GO" id="GO:0043937">
    <property type="term" value="P:regulation of sporulation"/>
    <property type="evidence" value="ECO:0007669"/>
    <property type="project" value="InterPro"/>
</dbReference>
<evidence type="ECO:0008006" key="3">
    <source>
        <dbReference type="Google" id="ProtNLM"/>
    </source>
</evidence>
<keyword evidence="2" id="KW-1185">Reference proteome</keyword>
<reference evidence="1" key="1">
    <citation type="journal article" date="2014" name="Int. J. Syst. Evol. Microbiol.">
        <title>Complete genome sequence of Corynebacterium casei LMG S-19264T (=DSM 44701T), isolated from a smear-ripened cheese.</title>
        <authorList>
            <consortium name="US DOE Joint Genome Institute (JGI-PGF)"/>
            <person name="Walter F."/>
            <person name="Albersmeier A."/>
            <person name="Kalinowski J."/>
            <person name="Ruckert C."/>
        </authorList>
    </citation>
    <scope>NUCLEOTIDE SEQUENCE</scope>
    <source>
        <strain evidence="1">CGMCC 1.12777</strain>
    </source>
</reference>
<dbReference type="InterPro" id="IPR018540">
    <property type="entry name" value="Spo0E-like"/>
</dbReference>
<dbReference type="Gene3D" id="4.10.280.10">
    <property type="entry name" value="Helix-loop-helix DNA-binding domain"/>
    <property type="match status" value="1"/>
</dbReference>
<evidence type="ECO:0000313" key="2">
    <source>
        <dbReference type="Proteomes" id="UP000656813"/>
    </source>
</evidence>
<name>A0A8J2ZZV3_9BACL</name>
<dbReference type="AlphaFoldDB" id="A0A8J2ZZV3"/>
<evidence type="ECO:0000313" key="1">
    <source>
        <dbReference type="EMBL" id="GGH88946.1"/>
    </source>
</evidence>
<gene>
    <name evidence="1" type="ORF">GCM10007096_42430</name>
</gene>
<dbReference type="InterPro" id="IPR037208">
    <property type="entry name" value="Spo0E-like_sf"/>
</dbReference>
<dbReference type="SUPFAM" id="SSF140500">
    <property type="entry name" value="BAS1536-like"/>
    <property type="match status" value="1"/>
</dbReference>
<comment type="caution">
    <text evidence="1">The sequence shown here is derived from an EMBL/GenBank/DDBJ whole genome shotgun (WGS) entry which is preliminary data.</text>
</comment>
<sequence length="47" mass="5544">MSNHSIEIELMRQDIYKLAETKPLTSLEIIHKSQELDKLLNTYKKAE</sequence>
<dbReference type="RefSeq" id="WP_188499394.1">
    <property type="nucleotide sequence ID" value="NZ_BMFV01000061.1"/>
</dbReference>
<dbReference type="EMBL" id="BMFV01000061">
    <property type="protein sequence ID" value="GGH88946.1"/>
    <property type="molecule type" value="Genomic_DNA"/>
</dbReference>
<dbReference type="Pfam" id="PF09388">
    <property type="entry name" value="SpoOE-like"/>
    <property type="match status" value="1"/>
</dbReference>